<dbReference type="RefSeq" id="WP_379033236.1">
    <property type="nucleotide sequence ID" value="NZ_JBHRXE010000058.1"/>
</dbReference>
<gene>
    <name evidence="2" type="ORF">ACFOMP_18260</name>
</gene>
<reference evidence="3" key="1">
    <citation type="journal article" date="2019" name="Int. J. Syst. Evol. Microbiol.">
        <title>The Global Catalogue of Microorganisms (GCM) 10K type strain sequencing project: providing services to taxonomists for standard genome sequencing and annotation.</title>
        <authorList>
            <consortium name="The Broad Institute Genomics Platform"/>
            <consortium name="The Broad Institute Genome Sequencing Center for Infectious Disease"/>
            <person name="Wu L."/>
            <person name="Ma J."/>
        </authorList>
    </citation>
    <scope>NUCLEOTIDE SEQUENCE [LARGE SCALE GENOMIC DNA]</scope>
    <source>
        <strain evidence="3">VKM B-3226</strain>
    </source>
</reference>
<organism evidence="2 3">
    <name type="scientific">Paracoccus simplex</name>
    <dbReference type="NCBI Taxonomy" id="2086346"/>
    <lineage>
        <taxon>Bacteria</taxon>
        <taxon>Pseudomonadati</taxon>
        <taxon>Pseudomonadota</taxon>
        <taxon>Alphaproteobacteria</taxon>
        <taxon>Rhodobacterales</taxon>
        <taxon>Paracoccaceae</taxon>
        <taxon>Paracoccus</taxon>
    </lineage>
</organism>
<evidence type="ECO:0000313" key="2">
    <source>
        <dbReference type="EMBL" id="MFC3571402.1"/>
    </source>
</evidence>
<protein>
    <submittedName>
        <fullName evidence="2">Uncharacterized protein</fullName>
    </submittedName>
</protein>
<name>A0ABV7S4W7_9RHOB</name>
<accession>A0ABV7S4W7</accession>
<comment type="caution">
    <text evidence="2">The sequence shown here is derived from an EMBL/GenBank/DDBJ whole genome shotgun (WGS) entry which is preliminary data.</text>
</comment>
<keyword evidence="3" id="KW-1185">Reference proteome</keyword>
<sequence>MKFSQANLEKVIRTVKEAGLPITDIKVGPQGEIDVRCGPHEPADEFDATDMRR</sequence>
<evidence type="ECO:0000256" key="1">
    <source>
        <dbReference type="SAM" id="MobiDB-lite"/>
    </source>
</evidence>
<feature type="region of interest" description="Disordered" evidence="1">
    <location>
        <begin position="33"/>
        <end position="53"/>
    </location>
</feature>
<evidence type="ECO:0000313" key="3">
    <source>
        <dbReference type="Proteomes" id="UP001595596"/>
    </source>
</evidence>
<dbReference type="Proteomes" id="UP001595596">
    <property type="component" value="Unassembled WGS sequence"/>
</dbReference>
<dbReference type="EMBL" id="JBHRXE010000058">
    <property type="protein sequence ID" value="MFC3571402.1"/>
    <property type="molecule type" value="Genomic_DNA"/>
</dbReference>
<proteinExistence type="predicted"/>